<dbReference type="STRING" id="67767.A0A0J7NF27"/>
<feature type="compositionally biased region" description="Basic residues" evidence="1">
    <location>
        <begin position="132"/>
        <end position="142"/>
    </location>
</feature>
<accession>A0A0J7NF27</accession>
<dbReference type="AlphaFoldDB" id="A0A0J7NF27"/>
<dbReference type="Proteomes" id="UP000036403">
    <property type="component" value="Unassembled WGS sequence"/>
</dbReference>
<dbReference type="EMBL" id="LBMM01005896">
    <property type="protein sequence ID" value="KMQ91115.1"/>
    <property type="molecule type" value="Genomic_DNA"/>
</dbReference>
<feature type="compositionally biased region" description="Low complexity" evidence="1">
    <location>
        <begin position="333"/>
        <end position="347"/>
    </location>
</feature>
<feature type="compositionally biased region" description="Polar residues" evidence="1">
    <location>
        <begin position="301"/>
        <end position="314"/>
    </location>
</feature>
<feature type="region of interest" description="Disordered" evidence="1">
    <location>
        <begin position="301"/>
        <end position="348"/>
    </location>
</feature>
<feature type="region of interest" description="Disordered" evidence="1">
    <location>
        <begin position="111"/>
        <end position="191"/>
    </location>
</feature>
<protein>
    <submittedName>
        <fullName evidence="2">Uncharacterized protein</fullName>
    </submittedName>
</protein>
<dbReference type="OrthoDB" id="2671at2759"/>
<feature type="compositionally biased region" description="Low complexity" evidence="1">
    <location>
        <begin position="111"/>
        <end position="131"/>
    </location>
</feature>
<name>A0A0J7NF27_LASNI</name>
<feature type="compositionally biased region" description="Polar residues" evidence="1">
    <location>
        <begin position="159"/>
        <end position="171"/>
    </location>
</feature>
<keyword evidence="3" id="KW-1185">Reference proteome</keyword>
<sequence>MQTDRHGNGKMAAPRRIRTILHCIDSSCHSNRDASCDVKPRHVRRLKFGKSILELDVAEQRSISDRTLVIDQNIAHIPCTEKRDYVRTWLESHGKVAISSDDLSKEYLSQSSPVLGSSSTKTSKKSPILSSSRKRPRRKIGINRHATVKTVDNVDSRENAGQNSANCTMQSKPDYRNEEKNESQQRVSETHCTPPCVEKVADRTSPVFNTHRRDRRRKLQHESEDGIFPKRLKLHDNKVTSINPVIELDNNHSILRDISMDYKLEENVDGKIKTVSFLSGATKSSEKYRQIFLSPNVQDKLNFEDSSSNNTDKNVPNIEIDTSDDNKDDECNELSNTSSSSNNNLSNFIEDTDTQETAKISQLSISNKSLIPSRQPFKFLQLTADDVDKTCCSEAEMIQENTPLSAKISEVPSFNKTTQKTDSKSIQTDAIISTITTPSKKSPDRSMFAHLLDSGKKRRRPKKGSMVAKLQSLINAQISGIRIWRHRMSKEHDAASARFISVFVRSSIKQFGNQFLEGTLIEDPFNLLQCDVEIEEAESHHVQAQPKELLHRNITIMLVCDIVGTLKMMSEIVINVYPPWNILDKHNLTLEATYISINDNREVPDIIRNKDNSHKRKKRIVKEFTCPCIEEGREMPFCARKPSSDKPDVMQQIFDF</sequence>
<feature type="compositionally biased region" description="Acidic residues" evidence="1">
    <location>
        <begin position="321"/>
        <end position="332"/>
    </location>
</feature>
<evidence type="ECO:0000256" key="1">
    <source>
        <dbReference type="SAM" id="MobiDB-lite"/>
    </source>
</evidence>
<comment type="caution">
    <text evidence="2">The sequence shown here is derived from an EMBL/GenBank/DDBJ whole genome shotgun (WGS) entry which is preliminary data.</text>
</comment>
<gene>
    <name evidence="2" type="ORF">RF55_9059</name>
</gene>
<reference evidence="2 3" key="1">
    <citation type="submission" date="2015-04" db="EMBL/GenBank/DDBJ databases">
        <title>Lasius niger genome sequencing.</title>
        <authorList>
            <person name="Konorov E.A."/>
            <person name="Nikitin M.A."/>
            <person name="Kirill M.V."/>
            <person name="Chang P."/>
        </authorList>
    </citation>
    <scope>NUCLEOTIDE SEQUENCE [LARGE SCALE GENOMIC DNA]</scope>
    <source>
        <tissue evidence="2">Whole</tissue>
    </source>
</reference>
<proteinExistence type="predicted"/>
<dbReference type="PaxDb" id="67767-A0A0J7NF27"/>
<evidence type="ECO:0000313" key="3">
    <source>
        <dbReference type="Proteomes" id="UP000036403"/>
    </source>
</evidence>
<organism evidence="2 3">
    <name type="scientific">Lasius niger</name>
    <name type="common">Black garden ant</name>
    <dbReference type="NCBI Taxonomy" id="67767"/>
    <lineage>
        <taxon>Eukaryota</taxon>
        <taxon>Metazoa</taxon>
        <taxon>Ecdysozoa</taxon>
        <taxon>Arthropoda</taxon>
        <taxon>Hexapoda</taxon>
        <taxon>Insecta</taxon>
        <taxon>Pterygota</taxon>
        <taxon>Neoptera</taxon>
        <taxon>Endopterygota</taxon>
        <taxon>Hymenoptera</taxon>
        <taxon>Apocrita</taxon>
        <taxon>Aculeata</taxon>
        <taxon>Formicoidea</taxon>
        <taxon>Formicidae</taxon>
        <taxon>Formicinae</taxon>
        <taxon>Lasius</taxon>
        <taxon>Lasius</taxon>
    </lineage>
</organism>
<evidence type="ECO:0000313" key="2">
    <source>
        <dbReference type="EMBL" id="KMQ91115.1"/>
    </source>
</evidence>
<feature type="compositionally biased region" description="Basic and acidic residues" evidence="1">
    <location>
        <begin position="173"/>
        <end position="183"/>
    </location>
</feature>